<accession>A0A6G1IHT4</accession>
<gene>
    <name evidence="14" type="ORF">K458DRAFT_446820</name>
</gene>
<evidence type="ECO:0000256" key="11">
    <source>
        <dbReference type="ARBA" id="ARBA00023033"/>
    </source>
</evidence>
<evidence type="ECO:0000313" key="15">
    <source>
        <dbReference type="Proteomes" id="UP000799291"/>
    </source>
</evidence>
<comment type="similarity">
    <text evidence="4">Belongs to the cytochrome P450 family.</text>
</comment>
<protein>
    <submittedName>
        <fullName evidence="14">Cytochrome P450</fullName>
    </submittedName>
</protein>
<evidence type="ECO:0000256" key="13">
    <source>
        <dbReference type="PIRSR" id="PIRSR602403-1"/>
    </source>
</evidence>
<comment type="subcellular location">
    <subcellularLocation>
        <location evidence="2">Membrane</location>
    </subcellularLocation>
</comment>
<evidence type="ECO:0000256" key="2">
    <source>
        <dbReference type="ARBA" id="ARBA00004370"/>
    </source>
</evidence>
<comment type="cofactor">
    <cofactor evidence="1 13">
        <name>heme</name>
        <dbReference type="ChEBI" id="CHEBI:30413"/>
    </cofactor>
</comment>
<dbReference type="CDD" id="cd11041">
    <property type="entry name" value="CYP503A1-like"/>
    <property type="match status" value="1"/>
</dbReference>
<dbReference type="PANTHER" id="PTHR46206">
    <property type="entry name" value="CYTOCHROME P450"/>
    <property type="match status" value="1"/>
</dbReference>
<keyword evidence="6" id="KW-0812">Transmembrane</keyword>
<keyword evidence="9" id="KW-0560">Oxidoreductase</keyword>
<organism evidence="14 15">
    <name type="scientific">Lentithecium fluviatile CBS 122367</name>
    <dbReference type="NCBI Taxonomy" id="1168545"/>
    <lineage>
        <taxon>Eukaryota</taxon>
        <taxon>Fungi</taxon>
        <taxon>Dikarya</taxon>
        <taxon>Ascomycota</taxon>
        <taxon>Pezizomycotina</taxon>
        <taxon>Dothideomycetes</taxon>
        <taxon>Pleosporomycetidae</taxon>
        <taxon>Pleosporales</taxon>
        <taxon>Massarineae</taxon>
        <taxon>Lentitheciaceae</taxon>
        <taxon>Lentithecium</taxon>
    </lineage>
</organism>
<dbReference type="Proteomes" id="UP000799291">
    <property type="component" value="Unassembled WGS sequence"/>
</dbReference>
<evidence type="ECO:0000256" key="7">
    <source>
        <dbReference type="ARBA" id="ARBA00022723"/>
    </source>
</evidence>
<dbReference type="InterPro" id="IPR002403">
    <property type="entry name" value="Cyt_P450_E_grp-IV"/>
</dbReference>
<dbReference type="GO" id="GO:0005506">
    <property type="term" value="F:iron ion binding"/>
    <property type="evidence" value="ECO:0007669"/>
    <property type="project" value="InterPro"/>
</dbReference>
<keyword evidence="5 13" id="KW-0349">Heme</keyword>
<dbReference type="AlphaFoldDB" id="A0A6G1IHT4"/>
<evidence type="ECO:0000256" key="12">
    <source>
        <dbReference type="ARBA" id="ARBA00023136"/>
    </source>
</evidence>
<evidence type="ECO:0000256" key="10">
    <source>
        <dbReference type="ARBA" id="ARBA00023004"/>
    </source>
</evidence>
<dbReference type="GO" id="GO:0004497">
    <property type="term" value="F:monooxygenase activity"/>
    <property type="evidence" value="ECO:0007669"/>
    <property type="project" value="UniProtKB-KW"/>
</dbReference>
<evidence type="ECO:0000256" key="1">
    <source>
        <dbReference type="ARBA" id="ARBA00001971"/>
    </source>
</evidence>
<dbReference type="GO" id="GO:0020037">
    <property type="term" value="F:heme binding"/>
    <property type="evidence" value="ECO:0007669"/>
    <property type="project" value="InterPro"/>
</dbReference>
<keyword evidence="7 13" id="KW-0479">Metal-binding</keyword>
<evidence type="ECO:0000256" key="9">
    <source>
        <dbReference type="ARBA" id="ARBA00023002"/>
    </source>
</evidence>
<keyword evidence="10 13" id="KW-0408">Iron</keyword>
<keyword evidence="11" id="KW-0503">Monooxygenase</keyword>
<evidence type="ECO:0000256" key="6">
    <source>
        <dbReference type="ARBA" id="ARBA00022692"/>
    </source>
</evidence>
<keyword evidence="15" id="KW-1185">Reference proteome</keyword>
<evidence type="ECO:0000313" key="14">
    <source>
        <dbReference type="EMBL" id="KAF2677648.1"/>
    </source>
</evidence>
<name>A0A6G1IHT4_9PLEO</name>
<keyword evidence="12" id="KW-0472">Membrane</keyword>
<feature type="binding site" description="axial binding residue" evidence="13">
    <location>
        <position position="361"/>
    </location>
    <ligand>
        <name>heme</name>
        <dbReference type="ChEBI" id="CHEBI:30413"/>
    </ligand>
    <ligandPart>
        <name>Fe</name>
        <dbReference type="ChEBI" id="CHEBI:18248"/>
    </ligandPart>
</feature>
<comment type="pathway">
    <text evidence="3">Mycotoxin biosynthesis.</text>
</comment>
<evidence type="ECO:0000256" key="4">
    <source>
        <dbReference type="ARBA" id="ARBA00010617"/>
    </source>
</evidence>
<dbReference type="Gene3D" id="1.10.630.10">
    <property type="entry name" value="Cytochrome P450"/>
    <property type="match status" value="2"/>
</dbReference>
<evidence type="ECO:0000256" key="3">
    <source>
        <dbReference type="ARBA" id="ARBA00004685"/>
    </source>
</evidence>
<dbReference type="InterPro" id="IPR036396">
    <property type="entry name" value="Cyt_P450_sf"/>
</dbReference>
<dbReference type="OrthoDB" id="1844152at2759"/>
<dbReference type="PRINTS" id="PR00465">
    <property type="entry name" value="EP450IV"/>
</dbReference>
<dbReference type="SUPFAM" id="SSF48264">
    <property type="entry name" value="Cytochrome P450"/>
    <property type="match status" value="1"/>
</dbReference>
<dbReference type="GO" id="GO:0016020">
    <property type="term" value="C:membrane"/>
    <property type="evidence" value="ECO:0007669"/>
    <property type="project" value="UniProtKB-SubCell"/>
</dbReference>
<dbReference type="GO" id="GO:0016705">
    <property type="term" value="F:oxidoreductase activity, acting on paired donors, with incorporation or reduction of molecular oxygen"/>
    <property type="evidence" value="ECO:0007669"/>
    <property type="project" value="InterPro"/>
</dbReference>
<dbReference type="Pfam" id="PF00067">
    <property type="entry name" value="p450"/>
    <property type="match status" value="1"/>
</dbReference>
<keyword evidence="8" id="KW-1133">Transmembrane helix</keyword>
<dbReference type="EMBL" id="MU005620">
    <property type="protein sequence ID" value="KAF2677648.1"/>
    <property type="molecule type" value="Genomic_DNA"/>
</dbReference>
<dbReference type="InterPro" id="IPR001128">
    <property type="entry name" value="Cyt_P450"/>
</dbReference>
<dbReference type="PANTHER" id="PTHR46206:SF5">
    <property type="entry name" value="P450, PUTATIVE (EUROFUNG)-RELATED"/>
    <property type="match status" value="1"/>
</dbReference>
<sequence>MLFLISAFTFCLLYYFTARRVRGLQYLFCGPSVIDAEYNAANHRAFFVPTPSNSHLMVSSREQIREYTNAPASKLSLHAAAKEFLQPKHTMHGFEWKDQRGVEGTGFVRALRSLMTANLPHFLPVLSETVKIQLEKEISEAHFADGKSYIKLHPMMMRLVVKTNCVVFFGEELARNDEFTSAALQFPENVFVAGEIIRMTPEFLASTVANIITKGHRSEKTLFHYLGPIVEARLETRRKERNGSLISSKPKDDKQWTVARTVGEIVAVWFSSIHQVAMESMRVSGSDAITGRRKVLEPFQLSDGTHASPGDWVCVPQRAIYFDSTFYDHPHAFNPTRFVGKERLTDAAYPWVSWGCGKYICPGRFYASAILKLIAFHIIREYRCSLEDVTASRFFVWRSAIVPRDSTVVMFEKLAALG</sequence>
<evidence type="ECO:0000256" key="8">
    <source>
        <dbReference type="ARBA" id="ARBA00022989"/>
    </source>
</evidence>
<reference evidence="14" key="1">
    <citation type="journal article" date="2020" name="Stud. Mycol.">
        <title>101 Dothideomycetes genomes: a test case for predicting lifestyles and emergence of pathogens.</title>
        <authorList>
            <person name="Haridas S."/>
            <person name="Albert R."/>
            <person name="Binder M."/>
            <person name="Bloem J."/>
            <person name="Labutti K."/>
            <person name="Salamov A."/>
            <person name="Andreopoulos B."/>
            <person name="Baker S."/>
            <person name="Barry K."/>
            <person name="Bills G."/>
            <person name="Bluhm B."/>
            <person name="Cannon C."/>
            <person name="Castanera R."/>
            <person name="Culley D."/>
            <person name="Daum C."/>
            <person name="Ezra D."/>
            <person name="Gonzalez J."/>
            <person name="Henrissat B."/>
            <person name="Kuo A."/>
            <person name="Liang C."/>
            <person name="Lipzen A."/>
            <person name="Lutzoni F."/>
            <person name="Magnuson J."/>
            <person name="Mondo S."/>
            <person name="Nolan M."/>
            <person name="Ohm R."/>
            <person name="Pangilinan J."/>
            <person name="Park H.-J."/>
            <person name="Ramirez L."/>
            <person name="Alfaro M."/>
            <person name="Sun H."/>
            <person name="Tritt A."/>
            <person name="Yoshinaga Y."/>
            <person name="Zwiers L.-H."/>
            <person name="Turgeon B."/>
            <person name="Goodwin S."/>
            <person name="Spatafora J."/>
            <person name="Crous P."/>
            <person name="Grigoriev I."/>
        </authorList>
    </citation>
    <scope>NUCLEOTIDE SEQUENCE</scope>
    <source>
        <strain evidence="14">CBS 122367</strain>
    </source>
</reference>
<proteinExistence type="inferred from homology"/>
<evidence type="ECO:0000256" key="5">
    <source>
        <dbReference type="ARBA" id="ARBA00022617"/>
    </source>
</evidence>